<evidence type="ECO:0000313" key="3">
    <source>
        <dbReference type="EMBL" id="GAX54559.1"/>
    </source>
</evidence>
<protein>
    <submittedName>
        <fullName evidence="3">Uncharacterized protein</fullName>
    </submittedName>
</protein>
<organism evidence="3 4">
    <name type="scientific">Streptomyces olivochromogenes</name>
    <dbReference type="NCBI Taxonomy" id="1963"/>
    <lineage>
        <taxon>Bacteria</taxon>
        <taxon>Bacillati</taxon>
        <taxon>Actinomycetota</taxon>
        <taxon>Actinomycetes</taxon>
        <taxon>Kitasatosporales</taxon>
        <taxon>Streptomycetaceae</taxon>
        <taxon>Streptomyces</taxon>
    </lineage>
</organism>
<evidence type="ECO:0000256" key="1">
    <source>
        <dbReference type="SAM" id="Coils"/>
    </source>
</evidence>
<feature type="coiled-coil region" evidence="1">
    <location>
        <begin position="9"/>
        <end position="43"/>
    </location>
</feature>
<keyword evidence="4" id="KW-1185">Reference proteome</keyword>
<keyword evidence="1" id="KW-0175">Coiled coil</keyword>
<reference evidence="4" key="1">
    <citation type="submission" date="2017-05" db="EMBL/GenBank/DDBJ databases">
        <title>Streptomyces olivochromogenes NBRC 3561 whole genome shotgun sequence.</title>
        <authorList>
            <person name="Dohra H."/>
            <person name="Kodani S."/>
        </authorList>
    </citation>
    <scope>NUCLEOTIDE SEQUENCE [LARGE SCALE GENOMIC DNA]</scope>
    <source>
        <strain evidence="4">NBRC 3561</strain>
    </source>
</reference>
<feature type="region of interest" description="Disordered" evidence="2">
    <location>
        <begin position="50"/>
        <end position="80"/>
    </location>
</feature>
<name>A0A250VKF9_STROL</name>
<accession>A0A250VKF9</accession>
<comment type="caution">
    <text evidence="3">The sequence shown here is derived from an EMBL/GenBank/DDBJ whole genome shotgun (WGS) entry which is preliminary data.</text>
</comment>
<dbReference type="Proteomes" id="UP000217446">
    <property type="component" value="Unassembled WGS sequence"/>
</dbReference>
<dbReference type="AlphaFoldDB" id="A0A250VKF9"/>
<sequence length="80" mass="8975">MTSAANPPAAAIAARRRQTRNKLTQLERAVTQLRRETVFTQRKRIGELMGQLREVEQSAPRTPPQPSAPRTPPSSAVWTR</sequence>
<evidence type="ECO:0000313" key="4">
    <source>
        <dbReference type="Proteomes" id="UP000217446"/>
    </source>
</evidence>
<evidence type="ECO:0000256" key="2">
    <source>
        <dbReference type="SAM" id="MobiDB-lite"/>
    </source>
</evidence>
<proteinExistence type="predicted"/>
<dbReference type="EMBL" id="BDQI01000014">
    <property type="protein sequence ID" value="GAX54559.1"/>
    <property type="molecule type" value="Genomic_DNA"/>
</dbReference>
<gene>
    <name evidence="3" type="ORF">SO3561_06110</name>
</gene>
<feature type="compositionally biased region" description="Pro residues" evidence="2">
    <location>
        <begin position="61"/>
        <end position="72"/>
    </location>
</feature>